<evidence type="ECO:0000259" key="6">
    <source>
        <dbReference type="PROSITE" id="PS50059"/>
    </source>
</evidence>
<comment type="catalytic activity">
    <reaction evidence="4">
        <text>[thioredoxin]-disulfide + L-methionine + H2O = L-methionine (S)-S-oxide + [thioredoxin]-dithiol</text>
        <dbReference type="Rhea" id="RHEA:19993"/>
        <dbReference type="Rhea" id="RHEA-COMP:10698"/>
        <dbReference type="Rhea" id="RHEA-COMP:10700"/>
        <dbReference type="ChEBI" id="CHEBI:15377"/>
        <dbReference type="ChEBI" id="CHEBI:29950"/>
        <dbReference type="ChEBI" id="CHEBI:50058"/>
        <dbReference type="ChEBI" id="CHEBI:57844"/>
        <dbReference type="ChEBI" id="CHEBI:58772"/>
        <dbReference type="EC" id="1.8.4.11"/>
    </reaction>
</comment>
<dbReference type="GO" id="GO:0008113">
    <property type="term" value="F:peptide-methionine (S)-S-oxide reductase activity"/>
    <property type="evidence" value="ECO:0007669"/>
    <property type="project" value="UniProtKB-EC"/>
</dbReference>
<dbReference type="InterPro" id="IPR046357">
    <property type="entry name" value="PPIase_dom_sf"/>
</dbReference>
<comment type="caution">
    <text evidence="7">The sequence shown here is derived from an EMBL/GenBank/DDBJ whole genome shotgun (WGS) entry which is preliminary data.</text>
</comment>
<dbReference type="GO" id="GO:0005737">
    <property type="term" value="C:cytoplasm"/>
    <property type="evidence" value="ECO:0007669"/>
    <property type="project" value="TreeGrafter"/>
</dbReference>
<dbReference type="Proteomes" id="UP001301350">
    <property type="component" value="Unassembled WGS sequence"/>
</dbReference>
<sequence>MAFVATASWGALVHRARGGNGGVRPEFWGQERRETVLTDLRTDGGRAALPTLRTRRGHGRDAHDFGYGVLHSLRSNSSTHSTAWTGQSRRTQRGDLVRVRYRVRPLHGGAAADDREATTAAGTAEPATDTLQGEMRLAIGEGTVLQRVEQALLDRVPGERFTVECPPGEAFGTYYDSLVVEVSREDVPADVSVGSSVYFGNGIPGKVVKMHGSNVTIDANHPLAGRAVVFELEFLEYASYTVPPLPPDSMLEEATFAGGDFTKLARAFRNVPGIVSLHWGYTQGHAERPIYETVCAEQTGHALAVHMVFDPQVIRYEELLQRYWTCLGEAAFTLNESGEEVGTAYRSGIYYHSEQQREAAQESRRQRAAVEPKRPVVTELRPAATFWLAEGYVAQALEGAE</sequence>
<dbReference type="GO" id="GO:0003755">
    <property type="term" value="F:peptidyl-prolyl cis-trans isomerase activity"/>
    <property type="evidence" value="ECO:0007669"/>
    <property type="project" value="UniProtKB-KW"/>
</dbReference>
<dbReference type="Gene3D" id="3.30.1060.10">
    <property type="entry name" value="Peptide methionine sulphoxide reductase MsrA"/>
    <property type="match status" value="1"/>
</dbReference>
<evidence type="ECO:0000256" key="5">
    <source>
        <dbReference type="PROSITE-ProRule" id="PRU00277"/>
    </source>
</evidence>
<dbReference type="GO" id="GO:0034599">
    <property type="term" value="P:cellular response to oxidative stress"/>
    <property type="evidence" value="ECO:0007669"/>
    <property type="project" value="TreeGrafter"/>
</dbReference>
<dbReference type="PROSITE" id="PS50059">
    <property type="entry name" value="FKBP_PPIASE"/>
    <property type="match status" value="1"/>
</dbReference>
<keyword evidence="5" id="KW-0697">Rotamase</keyword>
<dbReference type="EMBL" id="JANCYW010000011">
    <property type="protein sequence ID" value="KAK4537109.1"/>
    <property type="molecule type" value="Genomic_DNA"/>
</dbReference>
<dbReference type="PANTHER" id="PTHR42799">
    <property type="entry name" value="MITOCHONDRIAL PEPTIDE METHIONINE SULFOXIDE REDUCTASE"/>
    <property type="match status" value="1"/>
</dbReference>
<comment type="catalytic activity">
    <reaction evidence="3">
        <text>L-methionyl-[protein] + [thioredoxin]-disulfide + H2O = L-methionyl-(S)-S-oxide-[protein] + [thioredoxin]-dithiol</text>
        <dbReference type="Rhea" id="RHEA:14217"/>
        <dbReference type="Rhea" id="RHEA-COMP:10698"/>
        <dbReference type="Rhea" id="RHEA-COMP:10700"/>
        <dbReference type="Rhea" id="RHEA-COMP:12313"/>
        <dbReference type="Rhea" id="RHEA-COMP:12315"/>
        <dbReference type="ChEBI" id="CHEBI:15377"/>
        <dbReference type="ChEBI" id="CHEBI:16044"/>
        <dbReference type="ChEBI" id="CHEBI:29950"/>
        <dbReference type="ChEBI" id="CHEBI:44120"/>
        <dbReference type="ChEBI" id="CHEBI:50058"/>
        <dbReference type="EC" id="1.8.4.11"/>
    </reaction>
</comment>
<reference evidence="7 8" key="1">
    <citation type="submission" date="2022-07" db="EMBL/GenBank/DDBJ databases">
        <title>Genome-wide signatures of adaptation to extreme environments.</title>
        <authorList>
            <person name="Cho C.H."/>
            <person name="Yoon H.S."/>
        </authorList>
    </citation>
    <scope>NUCLEOTIDE SEQUENCE [LARGE SCALE GENOMIC DNA]</scope>
    <source>
        <strain evidence="7 8">DBV 063 E5</strain>
    </source>
</reference>
<keyword evidence="5" id="KW-0413">Isomerase</keyword>
<keyword evidence="2" id="KW-0560">Oxidoreductase</keyword>
<dbReference type="SUPFAM" id="SSF54534">
    <property type="entry name" value="FKBP-like"/>
    <property type="match status" value="1"/>
</dbReference>
<evidence type="ECO:0000256" key="4">
    <source>
        <dbReference type="ARBA" id="ARBA00048782"/>
    </source>
</evidence>
<dbReference type="NCBIfam" id="TIGR00401">
    <property type="entry name" value="msrA"/>
    <property type="match status" value="1"/>
</dbReference>
<evidence type="ECO:0000256" key="3">
    <source>
        <dbReference type="ARBA" id="ARBA00047806"/>
    </source>
</evidence>
<evidence type="ECO:0000256" key="1">
    <source>
        <dbReference type="ARBA" id="ARBA00005591"/>
    </source>
</evidence>
<accession>A0AAV9IYC8</accession>
<dbReference type="InterPro" id="IPR001179">
    <property type="entry name" value="PPIase_FKBP_dom"/>
</dbReference>
<protein>
    <recommendedName>
        <fullName evidence="5">peptidylprolyl isomerase</fullName>
        <ecNumber evidence="5">5.2.1.8</ecNumber>
    </recommendedName>
</protein>
<feature type="domain" description="PPIase FKBP-type" evidence="6">
    <location>
        <begin position="94"/>
        <end position="193"/>
    </location>
</feature>
<dbReference type="EC" id="5.2.1.8" evidence="5"/>
<dbReference type="InterPro" id="IPR036509">
    <property type="entry name" value="Met_Sox_Rdtase_MsrA_sf"/>
</dbReference>
<dbReference type="AlphaFoldDB" id="A0AAV9IYC8"/>
<dbReference type="InterPro" id="IPR002569">
    <property type="entry name" value="Met_Sox_Rdtase_MsrA_dom"/>
</dbReference>
<evidence type="ECO:0000256" key="2">
    <source>
        <dbReference type="ARBA" id="ARBA00023002"/>
    </source>
</evidence>
<keyword evidence="8" id="KW-1185">Reference proteome</keyword>
<comment type="catalytic activity">
    <reaction evidence="5">
        <text>[protein]-peptidylproline (omega=180) = [protein]-peptidylproline (omega=0)</text>
        <dbReference type="Rhea" id="RHEA:16237"/>
        <dbReference type="Rhea" id="RHEA-COMP:10747"/>
        <dbReference type="Rhea" id="RHEA-COMP:10748"/>
        <dbReference type="ChEBI" id="CHEBI:83833"/>
        <dbReference type="ChEBI" id="CHEBI:83834"/>
        <dbReference type="EC" id="5.2.1.8"/>
    </reaction>
</comment>
<comment type="similarity">
    <text evidence="1">Belongs to the MsrA Met sulfoxide reductase family.</text>
</comment>
<name>A0AAV9IYC8_CYACA</name>
<evidence type="ECO:0000313" key="8">
    <source>
        <dbReference type="Proteomes" id="UP001301350"/>
    </source>
</evidence>
<dbReference type="SUPFAM" id="SSF55068">
    <property type="entry name" value="Peptide methionine sulfoxide reductase"/>
    <property type="match status" value="1"/>
</dbReference>
<organism evidence="7 8">
    <name type="scientific">Cyanidium caldarium</name>
    <name type="common">Red alga</name>
    <dbReference type="NCBI Taxonomy" id="2771"/>
    <lineage>
        <taxon>Eukaryota</taxon>
        <taxon>Rhodophyta</taxon>
        <taxon>Bangiophyceae</taxon>
        <taxon>Cyanidiales</taxon>
        <taxon>Cyanidiaceae</taxon>
        <taxon>Cyanidium</taxon>
    </lineage>
</organism>
<evidence type="ECO:0000313" key="7">
    <source>
        <dbReference type="EMBL" id="KAK4537109.1"/>
    </source>
</evidence>
<dbReference type="Pfam" id="PF01625">
    <property type="entry name" value="PMSR"/>
    <property type="match status" value="1"/>
</dbReference>
<dbReference type="InterPro" id="IPR050162">
    <property type="entry name" value="MsrA_MetSO_reductase"/>
</dbReference>
<proteinExistence type="inferred from homology"/>
<dbReference type="Gene3D" id="3.10.50.40">
    <property type="match status" value="1"/>
</dbReference>
<dbReference type="PANTHER" id="PTHR42799:SF2">
    <property type="entry name" value="MITOCHONDRIAL PEPTIDE METHIONINE SULFOXIDE REDUCTASE"/>
    <property type="match status" value="1"/>
</dbReference>
<gene>
    <name evidence="7" type="ORF">CDCA_CDCA11G3134</name>
</gene>